<name>A0A1J6W5V3_9BACI</name>
<comment type="caution">
    <text evidence="1">The sequence shown here is derived from an EMBL/GenBank/DDBJ whole genome shotgun (WGS) entry which is preliminary data.</text>
</comment>
<dbReference type="AlphaFoldDB" id="A0A1J6W5V3"/>
<proteinExistence type="predicted"/>
<dbReference type="RefSeq" id="WP_071617070.1">
    <property type="nucleotide sequence ID" value="NZ_MINN01000055.1"/>
</dbReference>
<protein>
    <submittedName>
        <fullName evidence="1">Uncharacterized protein</fullName>
    </submittedName>
</protein>
<accession>A0A1J6W5V3</accession>
<dbReference type="Proteomes" id="UP000182062">
    <property type="component" value="Unassembled WGS sequence"/>
</dbReference>
<evidence type="ECO:0000313" key="2">
    <source>
        <dbReference type="Proteomes" id="UP000182062"/>
    </source>
</evidence>
<evidence type="ECO:0000313" key="1">
    <source>
        <dbReference type="EMBL" id="OIU72954.1"/>
    </source>
</evidence>
<sequence length="87" mass="9683">MIVVNDMGFLLDVRFDKWPVGLISGVSAVVKTGFDNISAKIPPPPSPPKKRLKPSTQSLTMNLAQNLKMTQKIFSKKEFNKLKKPSI</sequence>
<gene>
    <name evidence="1" type="ORF">BHE18_21815</name>
</gene>
<reference evidence="1 2" key="1">
    <citation type="submission" date="2016-09" db="EMBL/GenBank/DDBJ databases">
        <title>Bacillus aquimaris SAMM genome sequence reveals colonization and biosurfactant production capacities.</title>
        <authorList>
            <person name="Waghmode S.R."/>
            <person name="Suryavanshi M.V."/>
        </authorList>
    </citation>
    <scope>NUCLEOTIDE SEQUENCE [LARGE SCALE GENOMIC DNA]</scope>
    <source>
        <strain evidence="1 2">SAMM</strain>
    </source>
</reference>
<keyword evidence="2" id="KW-1185">Reference proteome</keyword>
<organism evidence="1 2">
    <name type="scientific">Rossellomorea aquimaris</name>
    <dbReference type="NCBI Taxonomy" id="189382"/>
    <lineage>
        <taxon>Bacteria</taxon>
        <taxon>Bacillati</taxon>
        <taxon>Bacillota</taxon>
        <taxon>Bacilli</taxon>
        <taxon>Bacillales</taxon>
        <taxon>Bacillaceae</taxon>
        <taxon>Rossellomorea</taxon>
    </lineage>
</organism>
<dbReference type="EMBL" id="MINN01000055">
    <property type="protein sequence ID" value="OIU72954.1"/>
    <property type="molecule type" value="Genomic_DNA"/>
</dbReference>